<feature type="domain" description="RING-type" evidence="8">
    <location>
        <begin position="212"/>
        <end position="265"/>
    </location>
</feature>
<accession>A0A1Q9DM21</accession>
<evidence type="ECO:0000256" key="2">
    <source>
        <dbReference type="ARBA" id="ARBA00022771"/>
    </source>
</evidence>
<reference evidence="11 12" key="1">
    <citation type="submission" date="2016-02" db="EMBL/GenBank/DDBJ databases">
        <title>Genome analysis of coral dinoflagellate symbionts highlights evolutionary adaptations to a symbiotic lifestyle.</title>
        <authorList>
            <person name="Aranda M."/>
            <person name="Li Y."/>
            <person name="Liew Y.J."/>
            <person name="Baumgarten S."/>
            <person name="Simakov O."/>
            <person name="Wilson M."/>
            <person name="Piel J."/>
            <person name="Ashoor H."/>
            <person name="Bougouffa S."/>
            <person name="Bajic V.B."/>
            <person name="Ryu T."/>
            <person name="Ravasi T."/>
            <person name="Bayer T."/>
            <person name="Micklem G."/>
            <person name="Kim H."/>
            <person name="Bhak J."/>
            <person name="Lajeunesse T.C."/>
            <person name="Voolstra C.R."/>
        </authorList>
    </citation>
    <scope>NUCLEOTIDE SEQUENCE [LARGE SCALE GENOMIC DNA]</scope>
    <source>
        <strain evidence="11 12">CCMP2467</strain>
    </source>
</reference>
<evidence type="ECO:0000259" key="10">
    <source>
        <dbReference type="PROSITE" id="PS51292"/>
    </source>
</evidence>
<protein>
    <submittedName>
        <fullName evidence="11">Poly(U)-specific endoribonuclease</fullName>
    </submittedName>
</protein>
<evidence type="ECO:0000256" key="7">
    <source>
        <dbReference type="SAM" id="Phobius"/>
    </source>
</evidence>
<dbReference type="SMART" id="SM00744">
    <property type="entry name" value="RINGv"/>
    <property type="match status" value="1"/>
</dbReference>
<dbReference type="Proteomes" id="UP000186817">
    <property type="component" value="Unassembled WGS sequence"/>
</dbReference>
<dbReference type="CDD" id="cd16495">
    <property type="entry name" value="RING_CH-C4HC3_MARCH"/>
    <property type="match status" value="1"/>
</dbReference>
<dbReference type="PROSITE" id="PS50958">
    <property type="entry name" value="SMB_2"/>
    <property type="match status" value="7"/>
</dbReference>
<feature type="transmembrane region" description="Helical" evidence="7">
    <location>
        <begin position="429"/>
        <end position="453"/>
    </location>
</feature>
<keyword evidence="7" id="KW-0812">Transmembrane</keyword>
<feature type="domain" description="SMB" evidence="9">
    <location>
        <begin position="813"/>
        <end position="855"/>
    </location>
</feature>
<dbReference type="PANTHER" id="PTHR22917:SF6">
    <property type="entry name" value="EG:8D8.2 PROTEIN-RELATED"/>
    <property type="match status" value="1"/>
</dbReference>
<feature type="region of interest" description="Disordered" evidence="6">
    <location>
        <begin position="156"/>
        <end position="207"/>
    </location>
</feature>
<name>A0A1Q9DM21_SYMMI</name>
<comment type="caution">
    <text evidence="11">The sequence shown here is derived from an EMBL/GenBank/DDBJ whole genome shotgun (WGS) entry which is preliminary data.</text>
</comment>
<keyword evidence="4" id="KW-1015">Disulfide bond</keyword>
<feature type="domain" description="SMB" evidence="9">
    <location>
        <begin position="906"/>
        <end position="953"/>
    </location>
</feature>
<feature type="domain" description="SMB" evidence="9">
    <location>
        <begin position="638"/>
        <end position="681"/>
    </location>
</feature>
<evidence type="ECO:0000259" key="8">
    <source>
        <dbReference type="PROSITE" id="PS50089"/>
    </source>
</evidence>
<feature type="compositionally biased region" description="Pro residues" evidence="6">
    <location>
        <begin position="1082"/>
        <end position="1092"/>
    </location>
</feature>
<feature type="domain" description="SMB" evidence="9">
    <location>
        <begin position="719"/>
        <end position="766"/>
    </location>
</feature>
<evidence type="ECO:0000259" key="9">
    <source>
        <dbReference type="PROSITE" id="PS50958"/>
    </source>
</evidence>
<dbReference type="Gene3D" id="3.30.40.10">
    <property type="entry name" value="Zinc/RING finger domain, C3HC4 (zinc finger)"/>
    <property type="match status" value="1"/>
</dbReference>
<dbReference type="InterPro" id="IPR036024">
    <property type="entry name" value="Somatomedin_B-like_dom_sf"/>
</dbReference>
<dbReference type="InterPro" id="IPR001212">
    <property type="entry name" value="Somatomedin_B_dom"/>
</dbReference>
<dbReference type="OrthoDB" id="413699at2759"/>
<dbReference type="InterPro" id="IPR051298">
    <property type="entry name" value="Heme_transport/Cell_adhesion"/>
</dbReference>
<evidence type="ECO:0000256" key="3">
    <source>
        <dbReference type="ARBA" id="ARBA00022833"/>
    </source>
</evidence>
<sequence>MALLPEAFAVGATPTLSVARLPSKRGWAKHEVLERGRGVSSALAASAAVLVSGAVANRRMAETRACAVRAGRSRGSGRGAAQGLRAEGKDRAKGSQAPKSPYEEQDPMELMKQLLGGDFSTPPGGLFLYECVNTCAMADAELDDLARVRQERAAAWRERATNAEPATQEPPSQPEAAEPPTEPQAATVAADEAKAEPVGQASQASDGTAPCCRICFETAETAETGRLFSPCKCTGSMRFVHVSCLNSWRAASCNAQSYYRCDACRYEYRLQRLWLADVLLAPSMQLSLTICVFLTGALVGGLICHLLAPWLVDWALDHLRLSASVRFFFSEEKAQGNPACWQGGYTYRLCCGRGHPGNPQCWDDFHNFESCCESPSQMVLWLQALLVRPLRVLLCGGMGLAVVGFALYLRRQWSEAWGHEGGTWQLGMLVAYLSSFGSALGRLVAVVGSAVALKELFLVLSVHCKQLASSAGERVLEVGYPFATLMGAGAGQPKKKASDSFFTDKFPLLQKMKRPVLVAFFLYCFHRGWVGRWGLLSGMMASSYFDMLAVPLRVLDKSPFRGRAYIVTQIYVDYLFKLTGYLINVAKGKAKFPPDFSQMFTPPGGAAGANPFGAPGWRCLDIAMAIRCALALLAASAAAQLCKDQGCIPVFRSGARCQCFPGCDRYEDCCSDYRTECFDSAGQFRTTVVVEGGLESQTETTSRPPRPQPQKPVHSSPSHSESCATRGCSSDFEPERPCQCNSDCTLHDSCCHDFAESCGTKGAESTETRSCRTYGCGELYVKGQNCQCNPSCKGHDDCCPDYRAVCPRQASGGSCKSYGCRELYVDGQTCQCNPSCTQHDDCCADYRSVCPHQASGGSCKSYGCGAFDQAQSCQCNEACLDHGSCCSDYQATCAATGTGVEATDASSGSVKASCAAYGCVPFDAHNDCQCDSECLRHKNCCPDFAAHCSSRPIRAPQRGPGSCAELGCEAFSPAAMCQCNDECARRGDCCADYEATCHLPKEPLGSCVIFGCIGFRQGNDCQCDPACQKHGNCCSDYSAYCSMHAEKLHGANPFGAPGSNPFADLGGSNPFDLGGMADAAPPGGPYQAPPVQPTDMPTAPTVRTATPPPSPAAAPRPTVQMSAEPPASPPKPPPSRNPPPVIDADVVFLD</sequence>
<dbReference type="AlphaFoldDB" id="A0A1Q9DM21"/>
<feature type="compositionally biased region" description="Pro residues" evidence="6">
    <location>
        <begin position="1126"/>
        <end position="1141"/>
    </location>
</feature>
<evidence type="ECO:0000256" key="5">
    <source>
        <dbReference type="PROSITE-ProRule" id="PRU00175"/>
    </source>
</evidence>
<keyword evidence="2 5" id="KW-0863">Zinc-finger</keyword>
<dbReference type="InterPro" id="IPR013083">
    <property type="entry name" value="Znf_RING/FYVE/PHD"/>
</dbReference>
<organism evidence="11 12">
    <name type="scientific">Symbiodinium microadriaticum</name>
    <name type="common">Dinoflagellate</name>
    <name type="synonym">Zooxanthella microadriatica</name>
    <dbReference type="NCBI Taxonomy" id="2951"/>
    <lineage>
        <taxon>Eukaryota</taxon>
        <taxon>Sar</taxon>
        <taxon>Alveolata</taxon>
        <taxon>Dinophyceae</taxon>
        <taxon>Suessiales</taxon>
        <taxon>Symbiodiniaceae</taxon>
        <taxon>Symbiodinium</taxon>
    </lineage>
</organism>
<feature type="domain" description="SMB" evidence="9">
    <location>
        <begin position="857"/>
        <end position="903"/>
    </location>
</feature>
<dbReference type="SUPFAM" id="SSF57850">
    <property type="entry name" value="RING/U-box"/>
    <property type="match status" value="1"/>
</dbReference>
<dbReference type="PROSITE" id="PS50089">
    <property type="entry name" value="ZF_RING_2"/>
    <property type="match status" value="1"/>
</dbReference>
<keyword evidence="7" id="KW-1133">Transmembrane helix</keyword>
<dbReference type="Pfam" id="PF12906">
    <property type="entry name" value="RINGv"/>
    <property type="match status" value="1"/>
</dbReference>
<dbReference type="Gene3D" id="4.10.410.20">
    <property type="match status" value="8"/>
</dbReference>
<gene>
    <name evidence="11" type="primary">endou</name>
    <name evidence="11" type="ORF">AK812_SmicGene21572</name>
</gene>
<feature type="domain" description="RING-CH-type" evidence="10">
    <location>
        <begin position="204"/>
        <end position="271"/>
    </location>
</feature>
<feature type="domain" description="SMB" evidence="9">
    <location>
        <begin position="767"/>
        <end position="811"/>
    </location>
</feature>
<evidence type="ECO:0000256" key="1">
    <source>
        <dbReference type="ARBA" id="ARBA00022723"/>
    </source>
</evidence>
<evidence type="ECO:0000256" key="6">
    <source>
        <dbReference type="SAM" id="MobiDB-lite"/>
    </source>
</evidence>
<feature type="region of interest" description="Disordered" evidence="6">
    <location>
        <begin position="70"/>
        <end position="105"/>
    </location>
</feature>
<feature type="region of interest" description="Disordered" evidence="6">
    <location>
        <begin position="1063"/>
        <end position="1150"/>
    </location>
</feature>
<feature type="domain" description="SMB" evidence="9">
    <location>
        <begin position="993"/>
        <end position="1046"/>
    </location>
</feature>
<dbReference type="PROSITE" id="PS51292">
    <property type="entry name" value="ZF_RING_CH"/>
    <property type="match status" value="1"/>
</dbReference>
<keyword evidence="12" id="KW-1185">Reference proteome</keyword>
<proteinExistence type="predicted"/>
<dbReference type="GO" id="GO:0008270">
    <property type="term" value="F:zinc ion binding"/>
    <property type="evidence" value="ECO:0007669"/>
    <property type="project" value="UniProtKB-KW"/>
</dbReference>
<dbReference type="SUPFAM" id="SSF90188">
    <property type="entry name" value="Somatomedin B domain"/>
    <property type="match status" value="8"/>
</dbReference>
<evidence type="ECO:0000313" key="12">
    <source>
        <dbReference type="Proteomes" id="UP000186817"/>
    </source>
</evidence>
<dbReference type="PROSITE" id="PS00524">
    <property type="entry name" value="SMB_1"/>
    <property type="match status" value="7"/>
</dbReference>
<dbReference type="SMART" id="SM00201">
    <property type="entry name" value="SO"/>
    <property type="match status" value="8"/>
</dbReference>
<dbReference type="InterPro" id="IPR001841">
    <property type="entry name" value="Znf_RING"/>
</dbReference>
<dbReference type="PANTHER" id="PTHR22917">
    <property type="entry name" value="HEMOPEXIN DOMAIN-CONTAINING PROTEIN"/>
    <property type="match status" value="1"/>
</dbReference>
<keyword evidence="7" id="KW-0472">Membrane</keyword>
<feature type="compositionally biased region" description="Low complexity" evidence="6">
    <location>
        <begin position="162"/>
        <end position="190"/>
    </location>
</feature>
<feature type="transmembrane region" description="Helical" evidence="7">
    <location>
        <begin position="390"/>
        <end position="409"/>
    </location>
</feature>
<dbReference type="Pfam" id="PF01033">
    <property type="entry name" value="Somatomedin_B"/>
    <property type="match status" value="7"/>
</dbReference>
<evidence type="ECO:0000313" key="11">
    <source>
        <dbReference type="EMBL" id="OLP96234.1"/>
    </source>
</evidence>
<keyword evidence="3" id="KW-0862">Zinc</keyword>
<feature type="region of interest" description="Disordered" evidence="6">
    <location>
        <begin position="693"/>
        <end position="721"/>
    </location>
</feature>
<keyword evidence="1" id="KW-0479">Metal-binding</keyword>
<dbReference type="InterPro" id="IPR011016">
    <property type="entry name" value="Znf_RING-CH"/>
</dbReference>
<evidence type="ECO:0000256" key="4">
    <source>
        <dbReference type="ARBA" id="ARBA00023157"/>
    </source>
</evidence>
<dbReference type="EMBL" id="LSRX01000475">
    <property type="protein sequence ID" value="OLP96234.1"/>
    <property type="molecule type" value="Genomic_DNA"/>
</dbReference>